<sequence length="317" mass="35336">MCPARDKERPVVSIVAVFIALLVQHPPQSGQSDRRRHDSATFSFLFLDREDSRERNRVSGYLDVNGRSHAEYSSSFSTDVASGAAPHEALARISLLDGSNDTFAVNVAAADSMVPIHMVEGDGSTATPSLSVSRSTVNSTSLLTTVDTAILQRGQVHSLDVDDNIPSLPPQVHRCPFYFLQCPWIFFEASECYEHSLFHFYGYELPKQVNCPYPSCEQLEHKFADGSTAWAYRMAHVAQHCAKGEGLELSGRTAKLKEQRLFRHLWNQKIIDAAQLQELRKNGMLRIEPNAQATKLRQGKKKDEKTSKRNKVGASSS</sequence>
<protein>
    <submittedName>
        <fullName evidence="2">Uncharacterized protein</fullName>
    </submittedName>
</protein>
<gene>
    <name evidence="2" type="ORF">NA57DRAFT_58705</name>
</gene>
<comment type="caution">
    <text evidence="2">The sequence shown here is derived from an EMBL/GenBank/DDBJ whole genome shotgun (WGS) entry which is preliminary data.</text>
</comment>
<evidence type="ECO:0000313" key="3">
    <source>
        <dbReference type="Proteomes" id="UP000799772"/>
    </source>
</evidence>
<evidence type="ECO:0000313" key="2">
    <source>
        <dbReference type="EMBL" id="KAF2096818.1"/>
    </source>
</evidence>
<dbReference type="OrthoDB" id="409136at2759"/>
<feature type="region of interest" description="Disordered" evidence="1">
    <location>
        <begin position="289"/>
        <end position="317"/>
    </location>
</feature>
<organism evidence="2 3">
    <name type="scientific">Rhizodiscina lignyota</name>
    <dbReference type="NCBI Taxonomy" id="1504668"/>
    <lineage>
        <taxon>Eukaryota</taxon>
        <taxon>Fungi</taxon>
        <taxon>Dikarya</taxon>
        <taxon>Ascomycota</taxon>
        <taxon>Pezizomycotina</taxon>
        <taxon>Dothideomycetes</taxon>
        <taxon>Pleosporomycetidae</taxon>
        <taxon>Aulographales</taxon>
        <taxon>Rhizodiscinaceae</taxon>
        <taxon>Rhizodiscina</taxon>
    </lineage>
</organism>
<dbReference type="AlphaFoldDB" id="A0A9P4ICG0"/>
<keyword evidence="3" id="KW-1185">Reference proteome</keyword>
<evidence type="ECO:0000256" key="1">
    <source>
        <dbReference type="SAM" id="MobiDB-lite"/>
    </source>
</evidence>
<dbReference type="EMBL" id="ML978129">
    <property type="protein sequence ID" value="KAF2096818.1"/>
    <property type="molecule type" value="Genomic_DNA"/>
</dbReference>
<reference evidence="2" key="1">
    <citation type="journal article" date="2020" name="Stud. Mycol.">
        <title>101 Dothideomycetes genomes: a test case for predicting lifestyles and emergence of pathogens.</title>
        <authorList>
            <person name="Haridas S."/>
            <person name="Albert R."/>
            <person name="Binder M."/>
            <person name="Bloem J."/>
            <person name="Labutti K."/>
            <person name="Salamov A."/>
            <person name="Andreopoulos B."/>
            <person name="Baker S."/>
            <person name="Barry K."/>
            <person name="Bills G."/>
            <person name="Bluhm B."/>
            <person name="Cannon C."/>
            <person name="Castanera R."/>
            <person name="Culley D."/>
            <person name="Daum C."/>
            <person name="Ezra D."/>
            <person name="Gonzalez J."/>
            <person name="Henrissat B."/>
            <person name="Kuo A."/>
            <person name="Liang C."/>
            <person name="Lipzen A."/>
            <person name="Lutzoni F."/>
            <person name="Magnuson J."/>
            <person name="Mondo S."/>
            <person name="Nolan M."/>
            <person name="Ohm R."/>
            <person name="Pangilinan J."/>
            <person name="Park H.-J."/>
            <person name="Ramirez L."/>
            <person name="Alfaro M."/>
            <person name="Sun H."/>
            <person name="Tritt A."/>
            <person name="Yoshinaga Y."/>
            <person name="Zwiers L.-H."/>
            <person name="Turgeon B."/>
            <person name="Goodwin S."/>
            <person name="Spatafora J."/>
            <person name="Crous P."/>
            <person name="Grigoriev I."/>
        </authorList>
    </citation>
    <scope>NUCLEOTIDE SEQUENCE</scope>
    <source>
        <strain evidence="2">CBS 133067</strain>
    </source>
</reference>
<dbReference type="Proteomes" id="UP000799772">
    <property type="component" value="Unassembled WGS sequence"/>
</dbReference>
<name>A0A9P4ICG0_9PEZI</name>
<proteinExistence type="predicted"/>
<accession>A0A9P4ICG0</accession>